<dbReference type="CTD" id="9818707"/>
<evidence type="ECO:0000313" key="2">
    <source>
        <dbReference type="Proteomes" id="UP000483820"/>
    </source>
</evidence>
<dbReference type="KEGG" id="crq:GCK72_006383"/>
<gene>
    <name evidence="1" type="ORF">GCK72_006383</name>
</gene>
<evidence type="ECO:0000313" key="1">
    <source>
        <dbReference type="EMBL" id="KAF1766426.1"/>
    </source>
</evidence>
<dbReference type="Proteomes" id="UP000483820">
    <property type="component" value="Chromosome II"/>
</dbReference>
<comment type="caution">
    <text evidence="1">The sequence shown here is derived from an EMBL/GenBank/DDBJ whole genome shotgun (WGS) entry which is preliminary data.</text>
</comment>
<dbReference type="EMBL" id="WUAV01000002">
    <property type="protein sequence ID" value="KAF1766426.1"/>
    <property type="molecule type" value="Genomic_DNA"/>
</dbReference>
<proteinExistence type="predicted"/>
<accession>A0A6A5HIC0</accession>
<reference evidence="1 2" key="1">
    <citation type="submission" date="2019-12" db="EMBL/GenBank/DDBJ databases">
        <title>Chromosome-level assembly of the Caenorhabditis remanei genome.</title>
        <authorList>
            <person name="Teterina A.A."/>
            <person name="Willis J.H."/>
            <person name="Phillips P.C."/>
        </authorList>
    </citation>
    <scope>NUCLEOTIDE SEQUENCE [LARGE SCALE GENOMIC DNA]</scope>
    <source>
        <strain evidence="1 2">PX506</strain>
        <tissue evidence="1">Whole organism</tissue>
    </source>
</reference>
<dbReference type="AlphaFoldDB" id="A0A6A5HIC0"/>
<organism evidence="1 2">
    <name type="scientific">Caenorhabditis remanei</name>
    <name type="common">Caenorhabditis vulgaris</name>
    <dbReference type="NCBI Taxonomy" id="31234"/>
    <lineage>
        <taxon>Eukaryota</taxon>
        <taxon>Metazoa</taxon>
        <taxon>Ecdysozoa</taxon>
        <taxon>Nematoda</taxon>
        <taxon>Chromadorea</taxon>
        <taxon>Rhabditida</taxon>
        <taxon>Rhabditina</taxon>
        <taxon>Rhabditomorpha</taxon>
        <taxon>Rhabditoidea</taxon>
        <taxon>Rhabditidae</taxon>
        <taxon>Peloderinae</taxon>
        <taxon>Caenorhabditis</taxon>
    </lineage>
</organism>
<sequence length="351" mass="40461">MHDTVLKPVYYYPGEKVRIECVMCNIALVLNGNPKGWARVRNIDDFMEKGETFGSKDGPDIEMVQNADFLEDETYFRANVRSQGVYFCFDEDSVASQRYFHVLIAILPVRHVSNKHINKIKEISNGCSSSARSFPDHFWIDTNEAERFDDQETCFARNGLNDWSCYDFRTSIREQGCENPASSCRLPISFPTLPAGIPISISLEWSPWSDCRNTVQTRKGVCFISLDRQISQSDVLSEKYNWLWKLNRMTNNLAFRDGLPIYNSLLASWLYEVDSLESCLDTEAAKNGSIDGYDDFFKNVLNSVFPNKTRKFETPESALKYCIKYEKLDEKYDSLRGTHTEDKRSCRIGKN</sequence>
<dbReference type="GeneID" id="9818707"/>
<dbReference type="RefSeq" id="XP_053589797.1">
    <property type="nucleotide sequence ID" value="XM_053725603.1"/>
</dbReference>
<name>A0A6A5HIC0_CAERE</name>
<protein>
    <submittedName>
        <fullName evidence="1">Uncharacterized protein</fullName>
    </submittedName>
</protein>